<feature type="transmembrane region" description="Helical" evidence="7">
    <location>
        <begin position="12"/>
        <end position="33"/>
    </location>
</feature>
<name>A0A0K2SLQ3_LIMPI</name>
<evidence type="ECO:0000256" key="6">
    <source>
        <dbReference type="ARBA" id="ARBA00023136"/>
    </source>
</evidence>
<dbReference type="InterPro" id="IPR000515">
    <property type="entry name" value="MetI-like"/>
</dbReference>
<feature type="transmembrane region" description="Helical" evidence="7">
    <location>
        <begin position="86"/>
        <end position="109"/>
    </location>
</feature>
<feature type="transmembrane region" description="Helical" evidence="7">
    <location>
        <begin position="157"/>
        <end position="177"/>
    </location>
</feature>
<comment type="similarity">
    <text evidence="7">Belongs to the binding-protein-dependent transport system permease family.</text>
</comment>
<evidence type="ECO:0000259" key="8">
    <source>
        <dbReference type="PROSITE" id="PS50928"/>
    </source>
</evidence>
<keyword evidence="4 7" id="KW-0812">Transmembrane</keyword>
<accession>A0A0K2SLQ3</accession>
<feature type="transmembrane region" description="Helical" evidence="7">
    <location>
        <begin position="256"/>
        <end position="277"/>
    </location>
</feature>
<evidence type="ECO:0000256" key="4">
    <source>
        <dbReference type="ARBA" id="ARBA00022692"/>
    </source>
</evidence>
<evidence type="ECO:0000256" key="2">
    <source>
        <dbReference type="ARBA" id="ARBA00022448"/>
    </source>
</evidence>
<organism evidence="9 10">
    <name type="scientific">Limnochorda pilosa</name>
    <dbReference type="NCBI Taxonomy" id="1555112"/>
    <lineage>
        <taxon>Bacteria</taxon>
        <taxon>Bacillati</taxon>
        <taxon>Bacillota</taxon>
        <taxon>Limnochordia</taxon>
        <taxon>Limnochordales</taxon>
        <taxon>Limnochordaceae</taxon>
        <taxon>Limnochorda</taxon>
    </lineage>
</organism>
<dbReference type="InterPro" id="IPR050901">
    <property type="entry name" value="BP-dep_ABC_trans_perm"/>
</dbReference>
<feature type="transmembrane region" description="Helical" evidence="7">
    <location>
        <begin position="226"/>
        <end position="249"/>
    </location>
</feature>
<dbReference type="GO" id="GO:0055085">
    <property type="term" value="P:transmembrane transport"/>
    <property type="evidence" value="ECO:0007669"/>
    <property type="project" value="InterPro"/>
</dbReference>
<proteinExistence type="inferred from homology"/>
<comment type="subcellular location">
    <subcellularLocation>
        <location evidence="1 7">Cell membrane</location>
        <topology evidence="1 7">Multi-pass membrane protein</topology>
    </subcellularLocation>
</comment>
<reference evidence="10" key="2">
    <citation type="journal article" date="2016" name="Int. J. Syst. Evol. Microbiol.">
        <title>Complete genome sequence and cell structure of Limnochorda pilosa, a Gram-negative spore-former within the phylum Firmicutes.</title>
        <authorList>
            <person name="Watanabe M."/>
            <person name="Kojima H."/>
            <person name="Fukui M."/>
        </authorList>
    </citation>
    <scope>NUCLEOTIDE SEQUENCE [LARGE SCALE GENOMIC DNA]</scope>
    <source>
        <strain evidence="10">HC45</strain>
    </source>
</reference>
<evidence type="ECO:0000256" key="5">
    <source>
        <dbReference type="ARBA" id="ARBA00022989"/>
    </source>
</evidence>
<dbReference type="InterPro" id="IPR035906">
    <property type="entry name" value="MetI-like_sf"/>
</dbReference>
<dbReference type="Proteomes" id="UP000065807">
    <property type="component" value="Chromosome"/>
</dbReference>
<keyword evidence="2 7" id="KW-0813">Transport</keyword>
<dbReference type="PROSITE" id="PS50928">
    <property type="entry name" value="ABC_TM1"/>
    <property type="match status" value="1"/>
</dbReference>
<sequence>MNLRWSRVAKVSLLYLGAMLAFVYLTGPFVWLVSSSLQTETALLSVPPKWIPNPVSLESYAGLLRGALTGETAGTAYQVRIFPRSLLNSLIVAASVAVAAVAAGAYAAYPLARLRFRGKNAVMFLILGTRMMPALAIAVPFYLAARFVGMLNRLETLVIINLSFILPYVIWLLRAYFQSIPEDLEDAGRMDGCTRGQVVRLIILPLSLPGLVAAGILAFMLTWGEFFFALILTSSEAAYTSTVVAAMFATDVDIDYVAMIAAGVLSVIPPVLVALTFQKYIVSGLLAGSVKG</sequence>
<evidence type="ECO:0000313" key="9">
    <source>
        <dbReference type="EMBL" id="BAS28056.1"/>
    </source>
</evidence>
<dbReference type="STRING" id="1555112.LIP_2215"/>
<dbReference type="RefSeq" id="WP_231699419.1">
    <property type="nucleotide sequence ID" value="NZ_AP014924.1"/>
</dbReference>
<dbReference type="CDD" id="cd06261">
    <property type="entry name" value="TM_PBP2"/>
    <property type="match status" value="1"/>
</dbReference>
<reference evidence="10" key="1">
    <citation type="submission" date="2015-07" db="EMBL/GenBank/DDBJ databases">
        <title>Complete genome sequence and phylogenetic analysis of Limnochorda pilosa.</title>
        <authorList>
            <person name="Watanabe M."/>
            <person name="Kojima H."/>
            <person name="Fukui M."/>
        </authorList>
    </citation>
    <scope>NUCLEOTIDE SEQUENCE [LARGE SCALE GENOMIC DNA]</scope>
    <source>
        <strain evidence="10">HC45</strain>
    </source>
</reference>
<dbReference type="PANTHER" id="PTHR32243:SF18">
    <property type="entry name" value="INNER MEMBRANE ABC TRANSPORTER PERMEASE PROTEIN YCJP"/>
    <property type="match status" value="1"/>
</dbReference>
<feature type="transmembrane region" description="Helical" evidence="7">
    <location>
        <begin position="198"/>
        <end position="220"/>
    </location>
</feature>
<dbReference type="EMBL" id="AP014924">
    <property type="protein sequence ID" value="BAS28056.1"/>
    <property type="molecule type" value="Genomic_DNA"/>
</dbReference>
<evidence type="ECO:0000256" key="7">
    <source>
        <dbReference type="RuleBase" id="RU363032"/>
    </source>
</evidence>
<dbReference type="SUPFAM" id="SSF161098">
    <property type="entry name" value="MetI-like"/>
    <property type="match status" value="1"/>
</dbReference>
<dbReference type="PANTHER" id="PTHR32243">
    <property type="entry name" value="MALTOSE TRANSPORT SYSTEM PERMEASE-RELATED"/>
    <property type="match status" value="1"/>
</dbReference>
<keyword evidence="6 7" id="KW-0472">Membrane</keyword>
<feature type="domain" description="ABC transmembrane type-1" evidence="8">
    <location>
        <begin position="86"/>
        <end position="277"/>
    </location>
</feature>
<protein>
    <submittedName>
        <fullName evidence="9">Sugar ABC transporter permease</fullName>
    </submittedName>
</protein>
<dbReference type="Gene3D" id="1.10.3720.10">
    <property type="entry name" value="MetI-like"/>
    <property type="match status" value="1"/>
</dbReference>
<dbReference type="KEGG" id="lpil:LIP_2215"/>
<dbReference type="Pfam" id="PF00528">
    <property type="entry name" value="BPD_transp_1"/>
    <property type="match status" value="1"/>
</dbReference>
<dbReference type="AlphaFoldDB" id="A0A0K2SLQ3"/>
<feature type="transmembrane region" description="Helical" evidence="7">
    <location>
        <begin position="121"/>
        <end position="145"/>
    </location>
</feature>
<keyword evidence="10" id="KW-1185">Reference proteome</keyword>
<evidence type="ECO:0000256" key="1">
    <source>
        <dbReference type="ARBA" id="ARBA00004651"/>
    </source>
</evidence>
<evidence type="ECO:0000256" key="3">
    <source>
        <dbReference type="ARBA" id="ARBA00022475"/>
    </source>
</evidence>
<dbReference type="GO" id="GO:0005886">
    <property type="term" value="C:plasma membrane"/>
    <property type="evidence" value="ECO:0007669"/>
    <property type="project" value="UniProtKB-SubCell"/>
</dbReference>
<keyword evidence="3" id="KW-1003">Cell membrane</keyword>
<keyword evidence="5 7" id="KW-1133">Transmembrane helix</keyword>
<evidence type="ECO:0000313" key="10">
    <source>
        <dbReference type="Proteomes" id="UP000065807"/>
    </source>
</evidence>
<gene>
    <name evidence="9" type="ORF">LIP_2215</name>
</gene>